<organism evidence="7 8">
    <name type="scientific">Lunatimonas lonarensis</name>
    <dbReference type="NCBI Taxonomy" id="1232681"/>
    <lineage>
        <taxon>Bacteria</taxon>
        <taxon>Pseudomonadati</taxon>
        <taxon>Bacteroidota</taxon>
        <taxon>Cytophagia</taxon>
        <taxon>Cytophagales</taxon>
        <taxon>Cyclobacteriaceae</taxon>
    </lineage>
</organism>
<name>R7ZNJ5_9BACT</name>
<dbReference type="GO" id="GO:0019441">
    <property type="term" value="P:L-tryptophan catabolic process to kynurenine"/>
    <property type="evidence" value="ECO:0007669"/>
    <property type="project" value="TreeGrafter"/>
</dbReference>
<comment type="function">
    <text evidence="4 6">Catalyzes the cleavage of L-kynurenine (L-Kyn) and L-3-hydroxykynurenine (L-3OHKyn) into anthranilic acid (AA) and 3-hydroxyanthranilic acid (3-OHAA), respectively.</text>
</comment>
<dbReference type="Proteomes" id="UP000013909">
    <property type="component" value="Unassembled WGS sequence"/>
</dbReference>
<dbReference type="HAMAP" id="MF_01970">
    <property type="entry name" value="Kynureninase"/>
    <property type="match status" value="1"/>
</dbReference>
<dbReference type="AlphaFoldDB" id="R7ZNJ5"/>
<comment type="similarity">
    <text evidence="4 6">Belongs to the kynureninase family.</text>
</comment>
<evidence type="ECO:0000256" key="4">
    <source>
        <dbReference type="HAMAP-Rule" id="MF_01970"/>
    </source>
</evidence>
<evidence type="ECO:0000256" key="5">
    <source>
        <dbReference type="NCBIfam" id="TIGR01814"/>
    </source>
</evidence>
<dbReference type="Gene3D" id="3.40.640.10">
    <property type="entry name" value="Type I PLP-dependent aspartate aminotransferase-like (Major domain)"/>
    <property type="match status" value="1"/>
</dbReference>
<dbReference type="EMBL" id="AQHR01000099">
    <property type="protein sequence ID" value="EON75685.1"/>
    <property type="molecule type" value="Genomic_DNA"/>
</dbReference>
<dbReference type="GO" id="GO:0030170">
    <property type="term" value="F:pyridoxal phosphate binding"/>
    <property type="evidence" value="ECO:0007669"/>
    <property type="project" value="UniProtKB-UniRule"/>
</dbReference>
<dbReference type="GO" id="GO:0005737">
    <property type="term" value="C:cytoplasm"/>
    <property type="evidence" value="ECO:0007669"/>
    <property type="project" value="UniProtKB-UniRule"/>
</dbReference>
<dbReference type="OrthoDB" id="9812626at2"/>
<feature type="binding site" evidence="4">
    <location>
        <position position="246"/>
    </location>
    <ligand>
        <name>pyridoxal 5'-phosphate</name>
        <dbReference type="ChEBI" id="CHEBI:597326"/>
    </ligand>
</feature>
<comment type="catalytic activity">
    <reaction evidence="6">
        <text>3-hydroxy-L-kynurenine + H2O = 3-hydroxyanthranilate + L-alanine + H(+)</text>
        <dbReference type="Rhea" id="RHEA:25143"/>
        <dbReference type="ChEBI" id="CHEBI:15377"/>
        <dbReference type="ChEBI" id="CHEBI:15378"/>
        <dbReference type="ChEBI" id="CHEBI:36559"/>
        <dbReference type="ChEBI" id="CHEBI:57972"/>
        <dbReference type="ChEBI" id="CHEBI:58125"/>
        <dbReference type="EC" id="3.7.1.3"/>
    </reaction>
</comment>
<comment type="subunit">
    <text evidence="4 6">Homodimer.</text>
</comment>
<evidence type="ECO:0000256" key="6">
    <source>
        <dbReference type="PIRNR" id="PIRNR038800"/>
    </source>
</evidence>
<keyword evidence="1 4" id="KW-0662">Pyridine nucleotide biosynthesis</keyword>
<dbReference type="InterPro" id="IPR010111">
    <property type="entry name" value="Kynureninase"/>
</dbReference>
<keyword evidence="3 4" id="KW-0663">Pyridoxal phosphate</keyword>
<evidence type="ECO:0000256" key="2">
    <source>
        <dbReference type="ARBA" id="ARBA00022801"/>
    </source>
</evidence>
<dbReference type="InterPro" id="IPR015422">
    <property type="entry name" value="PyrdxlP-dep_Trfase_small"/>
</dbReference>
<feature type="binding site" evidence="4">
    <location>
        <position position="108"/>
    </location>
    <ligand>
        <name>pyridoxal 5'-phosphate</name>
        <dbReference type="ChEBI" id="CHEBI:597326"/>
    </ligand>
</feature>
<comment type="cofactor">
    <cofactor evidence="4 6">
        <name>pyridoxal 5'-phosphate</name>
        <dbReference type="ChEBI" id="CHEBI:597326"/>
    </cofactor>
</comment>
<keyword evidence="8" id="KW-1185">Reference proteome</keyword>
<dbReference type="PANTHER" id="PTHR14084">
    <property type="entry name" value="KYNURENINASE"/>
    <property type="match status" value="1"/>
</dbReference>
<evidence type="ECO:0000313" key="8">
    <source>
        <dbReference type="Proteomes" id="UP000013909"/>
    </source>
</evidence>
<comment type="caution">
    <text evidence="7">The sequence shown here is derived from an EMBL/GenBank/DDBJ whole genome shotgun (WGS) entry which is preliminary data.</text>
</comment>
<evidence type="ECO:0000256" key="3">
    <source>
        <dbReference type="ARBA" id="ARBA00022898"/>
    </source>
</evidence>
<feature type="modified residue" description="N6-(pyridoxal phosphate)lysine" evidence="4">
    <location>
        <position position="247"/>
    </location>
</feature>
<dbReference type="GO" id="GO:0030429">
    <property type="term" value="F:kynureninase activity"/>
    <property type="evidence" value="ECO:0007669"/>
    <property type="project" value="UniProtKB-UniRule"/>
</dbReference>
<dbReference type="PIRSF" id="PIRSF038800">
    <property type="entry name" value="KYNU"/>
    <property type="match status" value="1"/>
</dbReference>
<gene>
    <name evidence="4" type="primary">kynU</name>
    <name evidence="7" type="ORF">ADIS_3835</name>
</gene>
<dbReference type="UniPathway" id="UPA00253">
    <property type="reaction ID" value="UER00329"/>
</dbReference>
<evidence type="ECO:0000313" key="7">
    <source>
        <dbReference type="EMBL" id="EON75685.1"/>
    </source>
</evidence>
<keyword evidence="2 4" id="KW-0378">Hydrolase</keyword>
<dbReference type="Gene3D" id="3.90.1150.10">
    <property type="entry name" value="Aspartate Aminotransferase, domain 1"/>
    <property type="match status" value="1"/>
</dbReference>
<comment type="caution">
    <text evidence="4">Lacks conserved residue(s) required for the propagation of feature annotation.</text>
</comment>
<feature type="binding site" evidence="4">
    <location>
        <position position="277"/>
    </location>
    <ligand>
        <name>pyridoxal 5'-phosphate</name>
        <dbReference type="ChEBI" id="CHEBI:597326"/>
    </ligand>
</feature>
<dbReference type="GO" id="GO:0097053">
    <property type="term" value="P:L-kynurenine catabolic process"/>
    <property type="evidence" value="ECO:0007669"/>
    <property type="project" value="UniProtKB-UniRule"/>
</dbReference>
<dbReference type="InterPro" id="IPR015421">
    <property type="entry name" value="PyrdxlP-dep_Trfase_major"/>
</dbReference>
<dbReference type="UniPathway" id="UPA00334">
    <property type="reaction ID" value="UER00455"/>
</dbReference>
<dbReference type="EC" id="3.7.1.3" evidence="4 5"/>
<dbReference type="GO" id="GO:0019805">
    <property type="term" value="P:quinolinate biosynthetic process"/>
    <property type="evidence" value="ECO:0007669"/>
    <property type="project" value="UniProtKB-UniRule"/>
</dbReference>
<dbReference type="GO" id="GO:0043420">
    <property type="term" value="P:anthranilate metabolic process"/>
    <property type="evidence" value="ECO:0007669"/>
    <property type="project" value="TreeGrafter"/>
</dbReference>
<feature type="binding site" evidence="4">
    <location>
        <position position="109"/>
    </location>
    <ligand>
        <name>pyridoxal 5'-phosphate</name>
        <dbReference type="ChEBI" id="CHEBI:597326"/>
    </ligand>
</feature>
<comment type="pathway">
    <text evidence="4 6">Cofactor biosynthesis; NAD(+) biosynthesis; quinolinate from L-kynurenine: step 2/3.</text>
</comment>
<reference evidence="7 8" key="1">
    <citation type="submission" date="2013-02" db="EMBL/GenBank/DDBJ databases">
        <title>A novel strain isolated from Lonar lake, Maharashtra, India.</title>
        <authorList>
            <person name="Singh A."/>
        </authorList>
    </citation>
    <scope>NUCLEOTIDE SEQUENCE [LARGE SCALE GENOMIC DNA]</scope>
    <source>
        <strain evidence="7 8">AK24</strain>
    </source>
</reference>
<dbReference type="Pfam" id="PF22580">
    <property type="entry name" value="KYNU_C"/>
    <property type="match status" value="1"/>
</dbReference>
<dbReference type="GO" id="GO:0009435">
    <property type="term" value="P:NAD+ biosynthetic process"/>
    <property type="evidence" value="ECO:0007669"/>
    <property type="project" value="UniProtKB-UniRule"/>
</dbReference>
<dbReference type="SUPFAM" id="SSF53383">
    <property type="entry name" value="PLP-dependent transferases"/>
    <property type="match status" value="1"/>
</dbReference>
<dbReference type="PANTHER" id="PTHR14084:SF0">
    <property type="entry name" value="KYNURENINASE"/>
    <property type="match status" value="1"/>
</dbReference>
<dbReference type="NCBIfam" id="TIGR01814">
    <property type="entry name" value="kynureninase"/>
    <property type="match status" value="1"/>
</dbReference>
<proteinExistence type="inferred from homology"/>
<sequence length="429" mass="48527">MPFPEYQRTESFAERMDKLDPLRRYREFFFIPERNGRPVIYLCGNSLGLQPRQVAEYIGVELDAWASLGVDGHFGGAHPWVYYRKRSKEALSVLVGADEDEVVAMNQLSTNLHLLLVSFYRPSSKKYRILTESGAFPSDQYILESQVKYHGFDPADAIIEMEPAAGRHTLKTEEILEAIDRHASELALVMMAGVQYYTGQRFDMEKIAQRAAYYRIPVGFDLAHAVGNVPLALHDWGVDFAAWCSYKYLNSGPGNVSGIFVHQKHGKAFDLPRFAGWWGHDESERFLMKKGFKPMGGADGWLLANDNVLGLAAHQASLDLFMEAGLENLTLKSEQLTGYLAFLLNQLNERNKPVIEVITPGNPRERGAQLSLFVHKGGKALFDRITNEGIVCDWRNPNVIRVAPVPFYNSFKDIYKFAHVLENALRAFD</sequence>
<protein>
    <recommendedName>
        <fullName evidence="4 5">Kynureninase</fullName>
        <ecNumber evidence="4 5">3.7.1.3</ecNumber>
    </recommendedName>
    <alternativeName>
        <fullName evidence="4">L-kynurenine hydrolase</fullName>
    </alternativeName>
</protein>
<dbReference type="PATRIC" id="fig|1288963.3.peg.3826"/>
<feature type="binding site" evidence="4">
    <location>
        <position position="305"/>
    </location>
    <ligand>
        <name>pyridoxal 5'-phosphate</name>
        <dbReference type="ChEBI" id="CHEBI:597326"/>
    </ligand>
</feature>
<dbReference type="STRING" id="1232681.ADIS_3835"/>
<dbReference type="FunFam" id="3.40.640.10:FF:000031">
    <property type="entry name" value="Kynureninase"/>
    <property type="match status" value="1"/>
</dbReference>
<feature type="binding site" evidence="4">
    <location>
        <position position="221"/>
    </location>
    <ligand>
        <name>pyridoxal 5'-phosphate</name>
        <dbReference type="ChEBI" id="CHEBI:597326"/>
    </ligand>
</feature>
<feature type="binding site" evidence="4">
    <location>
        <begin position="136"/>
        <end position="139"/>
    </location>
    <ligand>
        <name>pyridoxal 5'-phosphate</name>
        <dbReference type="ChEBI" id="CHEBI:597326"/>
    </ligand>
</feature>
<dbReference type="InterPro" id="IPR015424">
    <property type="entry name" value="PyrdxlP-dep_Trfase"/>
</dbReference>
<accession>R7ZNJ5</accession>
<evidence type="ECO:0000256" key="1">
    <source>
        <dbReference type="ARBA" id="ARBA00022642"/>
    </source>
</evidence>
<comment type="pathway">
    <text evidence="4 6">Amino-acid degradation; L-kynurenine degradation; L-alanine and anthranilate from L-kynurenine: step 1/1.</text>
</comment>
<feature type="binding site" evidence="4">
    <location>
        <position position="224"/>
    </location>
    <ligand>
        <name>pyridoxal 5'-phosphate</name>
        <dbReference type="ChEBI" id="CHEBI:597326"/>
    </ligand>
</feature>
<comment type="catalytic activity">
    <reaction evidence="4 6">
        <text>L-kynurenine + H2O = anthranilate + L-alanine + H(+)</text>
        <dbReference type="Rhea" id="RHEA:16813"/>
        <dbReference type="ChEBI" id="CHEBI:15377"/>
        <dbReference type="ChEBI" id="CHEBI:15378"/>
        <dbReference type="ChEBI" id="CHEBI:16567"/>
        <dbReference type="ChEBI" id="CHEBI:57959"/>
        <dbReference type="ChEBI" id="CHEBI:57972"/>
        <dbReference type="EC" id="3.7.1.3"/>
    </reaction>
</comment>
<dbReference type="RefSeq" id="WP_010855962.1">
    <property type="nucleotide sequence ID" value="NZ_AQHR01000099.1"/>
</dbReference>